<evidence type="ECO:0000313" key="2">
    <source>
        <dbReference type="WBParaSite" id="PS1159_v2.g2424.t1"/>
    </source>
</evidence>
<dbReference type="WBParaSite" id="PS1159_v2.g2424.t1">
    <property type="protein sequence ID" value="PS1159_v2.g2424.t1"/>
    <property type="gene ID" value="PS1159_v2.g2424"/>
</dbReference>
<organism evidence="1 2">
    <name type="scientific">Panagrolaimus sp. PS1159</name>
    <dbReference type="NCBI Taxonomy" id="55785"/>
    <lineage>
        <taxon>Eukaryota</taxon>
        <taxon>Metazoa</taxon>
        <taxon>Ecdysozoa</taxon>
        <taxon>Nematoda</taxon>
        <taxon>Chromadorea</taxon>
        <taxon>Rhabditida</taxon>
        <taxon>Tylenchina</taxon>
        <taxon>Panagrolaimomorpha</taxon>
        <taxon>Panagrolaimoidea</taxon>
        <taxon>Panagrolaimidae</taxon>
        <taxon>Panagrolaimus</taxon>
    </lineage>
</organism>
<accession>A0AC35G6M3</accession>
<proteinExistence type="predicted"/>
<name>A0AC35G6M3_9BILA</name>
<protein>
    <submittedName>
        <fullName evidence="2">Uncharacterized protein</fullName>
    </submittedName>
</protein>
<evidence type="ECO:0000313" key="1">
    <source>
        <dbReference type="Proteomes" id="UP000887580"/>
    </source>
</evidence>
<dbReference type="Proteomes" id="UP000887580">
    <property type="component" value="Unplaced"/>
</dbReference>
<reference evidence="2" key="1">
    <citation type="submission" date="2022-11" db="UniProtKB">
        <authorList>
            <consortium name="WormBaseParasite"/>
        </authorList>
    </citation>
    <scope>IDENTIFICATION</scope>
</reference>
<sequence length="282" mass="32494">MEKFAVLMNEFEEKKIPAAETLGNLEKLFIIHPKFTPSDVDLTNMFNQLGKILQQKETKAISRAISLMKYFTKDKKYHLMIFKTDILKNIAPHLHSTNNPIIHSTLDNFINIATTIDGAKAIIDSKVLKYMLKVFEIQDEHLSYKSLQLLSKFSDFGEETIKEIFKQDKNLFFFMVNHLDADYRPSRIPAFNSVVNTLAHANEELTHGMIDMGCVSHLCNFFYEYSGNRAMDTFKALKNTLEKSGSRAKEVANSMKGCGGIDYLMEMNTEESQELIYKFFDY</sequence>